<dbReference type="RefSeq" id="WP_006930197.1">
    <property type="nucleotide sequence ID" value="NZ_CM001402.1"/>
</dbReference>
<dbReference type="GO" id="GO:0005506">
    <property type="term" value="F:iron ion binding"/>
    <property type="evidence" value="ECO:0007669"/>
    <property type="project" value="InterPro"/>
</dbReference>
<reference evidence="2 5" key="2">
    <citation type="submission" date="2016-11" db="EMBL/GenBank/DDBJ databases">
        <title>Genomic analysis of Caldithrix abyssi and proposal of a novel bacterial phylum Caldithrichaeota.</title>
        <authorList>
            <person name="Kublanov I."/>
            <person name="Sigalova O."/>
            <person name="Gavrilov S."/>
            <person name="Lebedinsky A."/>
            <person name="Ivanova N."/>
            <person name="Daum C."/>
            <person name="Reddy T."/>
            <person name="Klenk H.P."/>
            <person name="Goker M."/>
            <person name="Reva O."/>
            <person name="Miroshnichenko M."/>
            <person name="Kyprides N."/>
            <person name="Woyke T."/>
            <person name="Gelfand M."/>
        </authorList>
    </citation>
    <scope>NUCLEOTIDE SEQUENCE [LARGE SCALE GENOMIC DNA]</scope>
    <source>
        <strain evidence="2 5">LF13</strain>
    </source>
</reference>
<dbReference type="PaxDb" id="880073-Calab_3235"/>
<dbReference type="Proteomes" id="UP000004671">
    <property type="component" value="Chromosome"/>
</dbReference>
<dbReference type="Pfam" id="PF20256">
    <property type="entry name" value="MoCoBD_2"/>
    <property type="match status" value="1"/>
</dbReference>
<feature type="domain" description="Aldehyde oxidase/xanthine dehydrogenase a/b hammerhead" evidence="1">
    <location>
        <begin position="22"/>
        <end position="128"/>
    </location>
</feature>
<sequence length="801" mass="87774">MKRDFSIVGKPVVRLDGLEKVTGQAKFADDYNVPGQLFGVMVRVPVAHARIRSIDFSSVENDPSIVTICAAKDVPGARKVGAIKQDQPIFCDEKIVTPGDVVAMLVGPSEEALLTLRDKVKVDYEPLPVLTDPLKALEPDAPLIHPDQKSNLIVHHRVRKGNIEKGFEESDHVLEQTYTTPFIEHAYIEPEAVIAIPREGNKGIHIIGSIQNLYTTRKVVAAVLGWPLAKVRVQQAELGGSFGGKDDIMNILASRAAVAALKTGKPVKIRYTREDSILESYKRHAYYMRYKVGFTKQGKIKAMKIDIVADGGAYSSMTPFVTWRSVVQATGPYEVENVWTDVRGVYTNNPYAGAMRGFGSPQPIFAQESIMDEIAIQLGKRPDEIREINGFKAGSVTATGHQLLDHDVNLLTVLKTAVEKSDFSRKWQKYQQQNKRLAPMVSAGIAANPQNLVLGKSDLLEPEAQLRKGIGLAVSFRGCSLGAEGIDAVAAYLLLQQDGSALLLSGLAENGQGMRTTYAIVAAEVLGIDPQDIYYLDQDTHHVGDSGPTVASRATLMGGGATKAAAEILRRRLEDALRKKWNLTKDTEFIFKDRIVRVKDDPDRAMPFSEVCNLAYSQGVNLSAIGWYAGPEVHWDEEFGQGPAYFTYVYGCHVAEVTVNMITGEVYVDRVVAVHDPGTVINLLGAQGQVYGGVTQGAGYGLWEEISVDEGFIRELNFDQYLIPTSKDIGPIEPIFVQGNDPHGAWGAKSLGEPTLELTAAAIANAVRNATGKRFFHLPLNLEEILLEHKLYPWSKKRGSV</sequence>
<evidence type="ECO:0000313" key="2">
    <source>
        <dbReference type="EMBL" id="APF18876.1"/>
    </source>
</evidence>
<dbReference type="InterPro" id="IPR037165">
    <property type="entry name" value="AldOxase/xan_DH_Mopterin-bd_sf"/>
</dbReference>
<name>H1XV06_CALAY</name>
<evidence type="ECO:0000259" key="1">
    <source>
        <dbReference type="SMART" id="SM01008"/>
    </source>
</evidence>
<dbReference type="InterPro" id="IPR046867">
    <property type="entry name" value="AldOxase/xan_DH_MoCoBD2"/>
</dbReference>
<dbReference type="SUPFAM" id="SSF56003">
    <property type="entry name" value="Molybdenum cofactor-binding domain"/>
    <property type="match status" value="1"/>
</dbReference>
<accession>H1XV06</accession>
<dbReference type="InterPro" id="IPR000674">
    <property type="entry name" value="Ald_Oxase/Xan_DH_a/b"/>
</dbReference>
<dbReference type="EMBL" id="CM001402">
    <property type="protein sequence ID" value="EHO42839.1"/>
    <property type="molecule type" value="Genomic_DNA"/>
</dbReference>
<dbReference type="STRING" id="880073.Cabys_2127"/>
<proteinExistence type="predicted"/>
<dbReference type="Gene3D" id="3.30.365.10">
    <property type="entry name" value="Aldehyde oxidase/xanthine dehydrogenase, molybdopterin binding domain"/>
    <property type="match status" value="4"/>
</dbReference>
<dbReference type="InterPro" id="IPR036856">
    <property type="entry name" value="Ald_Oxase/Xan_DH_a/b_sf"/>
</dbReference>
<gene>
    <name evidence="2" type="ORF">Cabys_2127</name>
    <name evidence="3" type="ORF">Calab_3235</name>
</gene>
<evidence type="ECO:0000313" key="5">
    <source>
        <dbReference type="Proteomes" id="UP000183868"/>
    </source>
</evidence>
<dbReference type="Pfam" id="PF02738">
    <property type="entry name" value="MoCoBD_1"/>
    <property type="match status" value="1"/>
</dbReference>
<dbReference type="AlphaFoldDB" id="H1XV06"/>
<dbReference type="HOGENOM" id="CLU_001681_2_3_0"/>
<dbReference type="OrthoDB" id="9759099at2"/>
<dbReference type="GO" id="GO:0016491">
    <property type="term" value="F:oxidoreductase activity"/>
    <property type="evidence" value="ECO:0007669"/>
    <property type="project" value="InterPro"/>
</dbReference>
<dbReference type="SMART" id="SM01008">
    <property type="entry name" value="Ald_Xan_dh_C"/>
    <property type="match status" value="1"/>
</dbReference>
<dbReference type="eggNOG" id="COG1529">
    <property type="taxonomic scope" value="Bacteria"/>
</dbReference>
<reference evidence="3 4" key="1">
    <citation type="submission" date="2011-09" db="EMBL/GenBank/DDBJ databases">
        <title>The permanent draft genome of Caldithrix abyssi DSM 13497.</title>
        <authorList>
            <consortium name="US DOE Joint Genome Institute (JGI-PGF)"/>
            <person name="Lucas S."/>
            <person name="Han J."/>
            <person name="Lapidus A."/>
            <person name="Bruce D."/>
            <person name="Goodwin L."/>
            <person name="Pitluck S."/>
            <person name="Peters L."/>
            <person name="Kyrpides N."/>
            <person name="Mavromatis K."/>
            <person name="Ivanova N."/>
            <person name="Mikhailova N."/>
            <person name="Chertkov O."/>
            <person name="Detter J.C."/>
            <person name="Tapia R."/>
            <person name="Han C."/>
            <person name="Land M."/>
            <person name="Hauser L."/>
            <person name="Markowitz V."/>
            <person name="Cheng J.-F."/>
            <person name="Hugenholtz P."/>
            <person name="Woyke T."/>
            <person name="Wu D."/>
            <person name="Spring S."/>
            <person name="Brambilla E."/>
            <person name="Klenk H.-P."/>
            <person name="Eisen J.A."/>
        </authorList>
    </citation>
    <scope>NUCLEOTIDE SEQUENCE [LARGE SCALE GENOMIC DNA]</scope>
    <source>
        <strain evidence="3 4">DSM 13497</strain>
    </source>
</reference>
<dbReference type="PANTHER" id="PTHR11908:SF157">
    <property type="entry name" value="XANTHINE DEHYDROGENASE SUBUNIT D-RELATED"/>
    <property type="match status" value="1"/>
</dbReference>
<dbReference type="EMBL" id="CP018099">
    <property type="protein sequence ID" value="APF18876.1"/>
    <property type="molecule type" value="Genomic_DNA"/>
</dbReference>
<dbReference type="Proteomes" id="UP000183868">
    <property type="component" value="Chromosome"/>
</dbReference>
<dbReference type="SUPFAM" id="SSF54665">
    <property type="entry name" value="CO dehydrogenase molybdoprotein N-domain-like"/>
    <property type="match status" value="1"/>
</dbReference>
<dbReference type="InterPro" id="IPR016208">
    <property type="entry name" value="Ald_Oxase/xanthine_DH-like"/>
</dbReference>
<dbReference type="KEGG" id="caby:Cabys_2127"/>
<organism evidence="3 4">
    <name type="scientific">Caldithrix abyssi DSM 13497</name>
    <dbReference type="NCBI Taxonomy" id="880073"/>
    <lineage>
        <taxon>Bacteria</taxon>
        <taxon>Pseudomonadati</taxon>
        <taxon>Calditrichota</taxon>
        <taxon>Calditrichia</taxon>
        <taxon>Calditrichales</taxon>
        <taxon>Calditrichaceae</taxon>
        <taxon>Caldithrix</taxon>
    </lineage>
</organism>
<protein>
    <submittedName>
        <fullName evidence="3">Aldehyde oxidase and xanthine dehydrogenase molybdopterin binding</fullName>
    </submittedName>
    <submittedName>
        <fullName evidence="2">CO or xanthine dehydrogenase, Mo-binding subunit</fullName>
    </submittedName>
</protein>
<dbReference type="Pfam" id="PF01315">
    <property type="entry name" value="Ald_Xan_dh_C"/>
    <property type="match status" value="1"/>
</dbReference>
<dbReference type="InterPro" id="IPR008274">
    <property type="entry name" value="AldOxase/xan_DH_MoCoBD1"/>
</dbReference>
<dbReference type="PANTHER" id="PTHR11908">
    <property type="entry name" value="XANTHINE DEHYDROGENASE"/>
    <property type="match status" value="1"/>
</dbReference>
<keyword evidence="4" id="KW-1185">Reference proteome</keyword>
<evidence type="ECO:0000313" key="4">
    <source>
        <dbReference type="Proteomes" id="UP000004671"/>
    </source>
</evidence>
<dbReference type="Gene3D" id="3.90.1170.50">
    <property type="entry name" value="Aldehyde oxidase/xanthine dehydrogenase, a/b hammerhead"/>
    <property type="match status" value="1"/>
</dbReference>
<evidence type="ECO:0000313" key="3">
    <source>
        <dbReference type="EMBL" id="EHO42839.1"/>
    </source>
</evidence>